<evidence type="ECO:0000256" key="1">
    <source>
        <dbReference type="ARBA" id="ARBA00023186"/>
    </source>
</evidence>
<reference evidence="4 5" key="1">
    <citation type="submission" date="2014-06" db="EMBL/GenBank/DDBJ databases">
        <authorList>
            <person name="Swart Estienne"/>
        </authorList>
    </citation>
    <scope>NUCLEOTIDE SEQUENCE [LARGE SCALE GENOMIC DNA]</scope>
    <source>
        <strain evidence="4 5">130c</strain>
    </source>
</reference>
<name>A0A078AKB4_STYLE</name>
<dbReference type="PROSITE" id="PS50076">
    <property type="entry name" value="DNAJ_2"/>
    <property type="match status" value="1"/>
</dbReference>
<sequence>MIKLKLSYNNGNKIFNINTNFRDNQFTFYKNIQKYRFGSGPGSTDFDPRVNYYHRLGLNESASEAEIKKAFYSLAKKYHPDSNQDKKLQTSNEEKFKEASNAYEILSDGNKKTQYDDMRKEYKNQFGGSHHGGFKNNESEHTYKYDYQEYEKRRKNQQQGGSAHKTGYNYYNPTNESGDQNEGFDHEGRKNFEERFKNFRDSYYQTKHKTDYNKNWSRSEQEQYRQYYDQEDFHFSNKWKSYDHYEQQYQKYQDEFYQQQREYFDNLQRKSKVKEEEALRYQQTGKIALRNGLMFFTILSSLAFILYQKTSQDNKFTYEKNNQKQISKCKAYGMTQKQKPVDSDIDSKLAERINKQIQQESQQKIKSTQL</sequence>
<dbReference type="PANTHER" id="PTHR44145">
    <property type="entry name" value="DNAJ HOMOLOG SUBFAMILY A MEMBER 3, MITOCHONDRIAL"/>
    <property type="match status" value="1"/>
</dbReference>
<evidence type="ECO:0000313" key="4">
    <source>
        <dbReference type="EMBL" id="CDW81248.1"/>
    </source>
</evidence>
<dbReference type="Pfam" id="PF00226">
    <property type="entry name" value="DnaJ"/>
    <property type="match status" value="1"/>
</dbReference>
<dbReference type="InterPro" id="IPR018253">
    <property type="entry name" value="DnaJ_domain_CS"/>
</dbReference>
<gene>
    <name evidence="4" type="primary">Contig9851.g10531</name>
    <name evidence="4" type="ORF">STYLEM_10261</name>
</gene>
<dbReference type="CDD" id="cd06257">
    <property type="entry name" value="DnaJ"/>
    <property type="match status" value="1"/>
</dbReference>
<feature type="domain" description="J" evidence="3">
    <location>
        <begin position="51"/>
        <end position="119"/>
    </location>
</feature>
<dbReference type="InParanoid" id="A0A078AKB4"/>
<dbReference type="Gene3D" id="1.10.287.110">
    <property type="entry name" value="DnaJ domain"/>
    <property type="match status" value="1"/>
</dbReference>
<feature type="coiled-coil region" evidence="2">
    <location>
        <begin position="242"/>
        <end position="284"/>
    </location>
</feature>
<dbReference type="InterPro" id="IPR001623">
    <property type="entry name" value="DnaJ_domain"/>
</dbReference>
<keyword evidence="1" id="KW-0143">Chaperone</keyword>
<protein>
    <submittedName>
        <fullName evidence="4">Molecular chaperone</fullName>
    </submittedName>
</protein>
<evidence type="ECO:0000313" key="5">
    <source>
        <dbReference type="Proteomes" id="UP000039865"/>
    </source>
</evidence>
<dbReference type="PRINTS" id="PR00625">
    <property type="entry name" value="JDOMAIN"/>
</dbReference>
<dbReference type="AlphaFoldDB" id="A0A078AKB4"/>
<dbReference type="InterPro" id="IPR036869">
    <property type="entry name" value="J_dom_sf"/>
</dbReference>
<dbReference type="Proteomes" id="UP000039865">
    <property type="component" value="Unassembled WGS sequence"/>
</dbReference>
<dbReference type="InterPro" id="IPR051938">
    <property type="entry name" value="Apopto_cytoskel_mod"/>
</dbReference>
<dbReference type="PANTHER" id="PTHR44145:SF3">
    <property type="entry name" value="DNAJ HOMOLOG SUBFAMILY A MEMBER 3, MITOCHONDRIAL"/>
    <property type="match status" value="1"/>
</dbReference>
<proteinExistence type="predicted"/>
<dbReference type="OrthoDB" id="445556at2759"/>
<dbReference type="PROSITE" id="PS00636">
    <property type="entry name" value="DNAJ_1"/>
    <property type="match status" value="1"/>
</dbReference>
<dbReference type="SUPFAM" id="SSF46565">
    <property type="entry name" value="Chaperone J-domain"/>
    <property type="match status" value="1"/>
</dbReference>
<organism evidence="4 5">
    <name type="scientific">Stylonychia lemnae</name>
    <name type="common">Ciliate</name>
    <dbReference type="NCBI Taxonomy" id="5949"/>
    <lineage>
        <taxon>Eukaryota</taxon>
        <taxon>Sar</taxon>
        <taxon>Alveolata</taxon>
        <taxon>Ciliophora</taxon>
        <taxon>Intramacronucleata</taxon>
        <taxon>Spirotrichea</taxon>
        <taxon>Stichotrichia</taxon>
        <taxon>Sporadotrichida</taxon>
        <taxon>Oxytrichidae</taxon>
        <taxon>Stylonychinae</taxon>
        <taxon>Stylonychia</taxon>
    </lineage>
</organism>
<accession>A0A078AKB4</accession>
<keyword evidence="5" id="KW-1185">Reference proteome</keyword>
<dbReference type="EMBL" id="CCKQ01009737">
    <property type="protein sequence ID" value="CDW81248.1"/>
    <property type="molecule type" value="Genomic_DNA"/>
</dbReference>
<dbReference type="SMART" id="SM00271">
    <property type="entry name" value="DnaJ"/>
    <property type="match status" value="1"/>
</dbReference>
<evidence type="ECO:0000259" key="3">
    <source>
        <dbReference type="PROSITE" id="PS50076"/>
    </source>
</evidence>
<keyword evidence="2" id="KW-0175">Coiled coil</keyword>
<evidence type="ECO:0000256" key="2">
    <source>
        <dbReference type="SAM" id="Coils"/>
    </source>
</evidence>